<evidence type="ECO:0000256" key="1">
    <source>
        <dbReference type="ARBA" id="ARBA00022443"/>
    </source>
</evidence>
<evidence type="ECO:0000256" key="2">
    <source>
        <dbReference type="PROSITE-ProRule" id="PRU00192"/>
    </source>
</evidence>
<proteinExistence type="predicted"/>
<dbReference type="PRINTS" id="PR00452">
    <property type="entry name" value="SH3DOMAIN"/>
</dbReference>
<evidence type="ECO:0000313" key="5">
    <source>
        <dbReference type="EMBL" id="OBS64120.1"/>
    </source>
</evidence>
<dbReference type="SUPFAM" id="SSF50044">
    <property type="entry name" value="SH3-domain"/>
    <property type="match status" value="1"/>
</dbReference>
<evidence type="ECO:0000313" key="6">
    <source>
        <dbReference type="Proteomes" id="UP000092124"/>
    </source>
</evidence>
<keyword evidence="6" id="KW-1185">Reference proteome</keyword>
<organism evidence="5 6">
    <name type="scientific">Neotoma lepida</name>
    <name type="common">Desert woodrat</name>
    <dbReference type="NCBI Taxonomy" id="56216"/>
    <lineage>
        <taxon>Eukaryota</taxon>
        <taxon>Metazoa</taxon>
        <taxon>Chordata</taxon>
        <taxon>Craniata</taxon>
        <taxon>Vertebrata</taxon>
        <taxon>Euteleostomi</taxon>
        <taxon>Mammalia</taxon>
        <taxon>Eutheria</taxon>
        <taxon>Euarchontoglires</taxon>
        <taxon>Glires</taxon>
        <taxon>Rodentia</taxon>
        <taxon>Myomorpha</taxon>
        <taxon>Muroidea</taxon>
        <taxon>Cricetidae</taxon>
        <taxon>Neotominae</taxon>
        <taxon>Neotoma</taxon>
    </lineage>
</organism>
<dbReference type="STRING" id="56216.A0A1A6GED2"/>
<dbReference type="OrthoDB" id="10255964at2759"/>
<dbReference type="Pfam" id="PF00018">
    <property type="entry name" value="SH3_1"/>
    <property type="match status" value="1"/>
</dbReference>
<feature type="compositionally biased region" description="Basic and acidic residues" evidence="3">
    <location>
        <begin position="15"/>
        <end position="25"/>
    </location>
</feature>
<protein>
    <recommendedName>
        <fullName evidence="4">SH3 domain-containing protein</fullName>
    </recommendedName>
</protein>
<evidence type="ECO:0000259" key="4">
    <source>
        <dbReference type="PROSITE" id="PS50002"/>
    </source>
</evidence>
<comment type="caution">
    <text evidence="5">The sequence shown here is derived from an EMBL/GenBank/DDBJ whole genome shotgun (WGS) entry which is preliminary data.</text>
</comment>
<sequence length="96" mass="10676">MLDSCFAPEAQPAVGRRERKDEKIPGTEPRFLPVDGLGVSGYIPTACPYWQPQAAVKDWATNPEEQGDIVVALYPYDGIHPDDLSFKKGEKMKVLE</sequence>
<feature type="domain" description="SH3" evidence="4">
    <location>
        <begin position="65"/>
        <end position="96"/>
    </location>
</feature>
<reference evidence="5 6" key="1">
    <citation type="submission" date="2016-06" db="EMBL/GenBank/DDBJ databases">
        <title>The Draft Genome Sequence and Annotation of the Desert Woodrat Neotoma lepida.</title>
        <authorList>
            <person name="Campbell M."/>
            <person name="Oakeson K.F."/>
            <person name="Yandell M."/>
            <person name="Halpert J.R."/>
            <person name="Dearing D."/>
        </authorList>
    </citation>
    <scope>NUCLEOTIDE SEQUENCE [LARGE SCALE GENOMIC DNA]</scope>
    <source>
        <strain evidence="5">417</strain>
        <tissue evidence="5">Liver</tissue>
    </source>
</reference>
<name>A0A1A6GED2_NEOLE</name>
<dbReference type="AlphaFoldDB" id="A0A1A6GED2"/>
<dbReference type="InterPro" id="IPR036028">
    <property type="entry name" value="SH3-like_dom_sf"/>
</dbReference>
<dbReference type="EMBL" id="LZPO01097379">
    <property type="protein sequence ID" value="OBS64120.1"/>
    <property type="molecule type" value="Genomic_DNA"/>
</dbReference>
<dbReference type="InterPro" id="IPR001452">
    <property type="entry name" value="SH3_domain"/>
</dbReference>
<dbReference type="Gene3D" id="2.30.30.40">
    <property type="entry name" value="SH3 Domains"/>
    <property type="match status" value="1"/>
</dbReference>
<keyword evidence="1 2" id="KW-0728">SH3 domain</keyword>
<dbReference type="PROSITE" id="PS50002">
    <property type="entry name" value="SH3"/>
    <property type="match status" value="1"/>
</dbReference>
<gene>
    <name evidence="5" type="ORF">A6R68_07341</name>
</gene>
<evidence type="ECO:0000256" key="3">
    <source>
        <dbReference type="SAM" id="MobiDB-lite"/>
    </source>
</evidence>
<dbReference type="Proteomes" id="UP000092124">
    <property type="component" value="Unassembled WGS sequence"/>
</dbReference>
<accession>A0A1A6GED2</accession>
<feature type="region of interest" description="Disordered" evidence="3">
    <location>
        <begin position="1"/>
        <end position="29"/>
    </location>
</feature>
<feature type="non-terminal residue" evidence="5">
    <location>
        <position position="96"/>
    </location>
</feature>